<sequence length="126" mass="12486">MKGGASGRSDGNAAAAVAILIAVLLGCFAISARCGDDGVPTDLAGEIGEVVVAAGTGPSSARAQPVCYKACATDAATSAARARTCRCSAGKRKPSASRSSIRPSAALCAPTTSCANTDRDLENKRL</sequence>
<evidence type="ECO:0000313" key="2">
    <source>
        <dbReference type="EMBL" id="RLN12366.1"/>
    </source>
</evidence>
<protein>
    <submittedName>
        <fullName evidence="2">Uncharacterized protein</fullName>
    </submittedName>
</protein>
<reference evidence="3" key="1">
    <citation type="journal article" date="2019" name="Nat. Commun.">
        <title>The genome of broomcorn millet.</title>
        <authorList>
            <person name="Zou C."/>
            <person name="Miki D."/>
            <person name="Li D."/>
            <person name="Tang Q."/>
            <person name="Xiao L."/>
            <person name="Rajput S."/>
            <person name="Deng P."/>
            <person name="Jia W."/>
            <person name="Huang R."/>
            <person name="Zhang M."/>
            <person name="Sun Y."/>
            <person name="Hu J."/>
            <person name="Fu X."/>
            <person name="Schnable P.S."/>
            <person name="Li F."/>
            <person name="Zhang H."/>
            <person name="Feng B."/>
            <person name="Zhu X."/>
            <person name="Liu R."/>
            <person name="Schnable J.C."/>
            <person name="Zhu J.-K."/>
            <person name="Zhang H."/>
        </authorList>
    </citation>
    <scope>NUCLEOTIDE SEQUENCE [LARGE SCALE GENOMIC DNA]</scope>
</reference>
<evidence type="ECO:0000256" key="1">
    <source>
        <dbReference type="SAM" id="SignalP"/>
    </source>
</evidence>
<gene>
    <name evidence="2" type="ORF">C2845_PM09G13050</name>
</gene>
<dbReference type="PROSITE" id="PS51257">
    <property type="entry name" value="PROKAR_LIPOPROTEIN"/>
    <property type="match status" value="1"/>
</dbReference>
<organism evidence="2 3">
    <name type="scientific">Panicum miliaceum</name>
    <name type="common">Proso millet</name>
    <name type="synonym">Broomcorn millet</name>
    <dbReference type="NCBI Taxonomy" id="4540"/>
    <lineage>
        <taxon>Eukaryota</taxon>
        <taxon>Viridiplantae</taxon>
        <taxon>Streptophyta</taxon>
        <taxon>Embryophyta</taxon>
        <taxon>Tracheophyta</taxon>
        <taxon>Spermatophyta</taxon>
        <taxon>Magnoliopsida</taxon>
        <taxon>Liliopsida</taxon>
        <taxon>Poales</taxon>
        <taxon>Poaceae</taxon>
        <taxon>PACMAD clade</taxon>
        <taxon>Panicoideae</taxon>
        <taxon>Panicodae</taxon>
        <taxon>Paniceae</taxon>
        <taxon>Panicinae</taxon>
        <taxon>Panicum</taxon>
        <taxon>Panicum sect. Panicum</taxon>
    </lineage>
</organism>
<feature type="chain" id="PRO_5017963092" evidence="1">
    <location>
        <begin position="35"/>
        <end position="126"/>
    </location>
</feature>
<keyword evidence="1" id="KW-0732">Signal</keyword>
<proteinExistence type="predicted"/>
<dbReference type="Proteomes" id="UP000275267">
    <property type="component" value="Unassembled WGS sequence"/>
</dbReference>
<keyword evidence="3" id="KW-1185">Reference proteome</keyword>
<name>A0A3L6RZB3_PANMI</name>
<accession>A0A3L6RZB3</accession>
<comment type="caution">
    <text evidence="2">The sequence shown here is derived from an EMBL/GenBank/DDBJ whole genome shotgun (WGS) entry which is preliminary data.</text>
</comment>
<dbReference type="EMBL" id="PQIB02000006">
    <property type="protein sequence ID" value="RLN12366.1"/>
    <property type="molecule type" value="Genomic_DNA"/>
</dbReference>
<dbReference type="AlphaFoldDB" id="A0A3L6RZB3"/>
<evidence type="ECO:0000313" key="3">
    <source>
        <dbReference type="Proteomes" id="UP000275267"/>
    </source>
</evidence>
<feature type="signal peptide" evidence="1">
    <location>
        <begin position="1"/>
        <end position="34"/>
    </location>
</feature>